<keyword evidence="4 9" id="KW-1003">Cell membrane</keyword>
<keyword evidence="3 9" id="KW-0813">Transport</keyword>
<evidence type="ECO:0000256" key="11">
    <source>
        <dbReference type="SAM" id="MobiDB-lite"/>
    </source>
</evidence>
<dbReference type="InterPro" id="IPR050739">
    <property type="entry name" value="MFP"/>
</dbReference>
<evidence type="ECO:0000256" key="9">
    <source>
        <dbReference type="RuleBase" id="RU365093"/>
    </source>
</evidence>
<accession>A0A6P1DZ14</accession>
<comment type="subcellular location">
    <subcellularLocation>
        <location evidence="1 9">Cell inner membrane</location>
        <topology evidence="1 9">Single-pass membrane protein</topology>
    </subcellularLocation>
</comment>
<gene>
    <name evidence="14" type="ORF">G3480_24795</name>
</gene>
<dbReference type="NCBIfam" id="TIGR01843">
    <property type="entry name" value="type_I_hlyD"/>
    <property type="match status" value="1"/>
</dbReference>
<feature type="domain" description="AprE-like long alpha-helical hairpin" evidence="12">
    <location>
        <begin position="102"/>
        <end position="290"/>
    </location>
</feature>
<dbReference type="PROSITE" id="PS00543">
    <property type="entry name" value="HLYD_FAMILY"/>
    <property type="match status" value="1"/>
</dbReference>
<dbReference type="PANTHER" id="PTHR30386">
    <property type="entry name" value="MEMBRANE FUSION SUBUNIT OF EMRAB-TOLC MULTIDRUG EFFLUX PUMP"/>
    <property type="match status" value="1"/>
</dbReference>
<evidence type="ECO:0000256" key="5">
    <source>
        <dbReference type="ARBA" id="ARBA00022519"/>
    </source>
</evidence>
<dbReference type="PRINTS" id="PR01490">
    <property type="entry name" value="RTXTOXIND"/>
</dbReference>
<evidence type="ECO:0000313" key="14">
    <source>
        <dbReference type="EMBL" id="NEX23468.1"/>
    </source>
</evidence>
<dbReference type="GO" id="GO:0005886">
    <property type="term" value="C:plasma membrane"/>
    <property type="evidence" value="ECO:0007669"/>
    <property type="project" value="UniProtKB-SubCell"/>
</dbReference>
<protein>
    <recommendedName>
        <fullName evidence="9">Membrane fusion protein (MFP) family protein</fullName>
    </recommendedName>
</protein>
<evidence type="ECO:0000256" key="6">
    <source>
        <dbReference type="ARBA" id="ARBA00022692"/>
    </source>
</evidence>
<name>A0A6P1DZ14_9GAMM</name>
<comment type="similarity">
    <text evidence="2 9">Belongs to the membrane fusion protein (MFP) (TC 8.A.1) family.</text>
</comment>
<dbReference type="Pfam" id="PF25994">
    <property type="entry name" value="HH_AprE"/>
    <property type="match status" value="1"/>
</dbReference>
<evidence type="ECO:0000313" key="15">
    <source>
        <dbReference type="Proteomes" id="UP000471640"/>
    </source>
</evidence>
<feature type="region of interest" description="Disordered" evidence="11">
    <location>
        <begin position="1"/>
        <end position="21"/>
    </location>
</feature>
<evidence type="ECO:0000256" key="3">
    <source>
        <dbReference type="ARBA" id="ARBA00022448"/>
    </source>
</evidence>
<keyword evidence="8 9" id="KW-0472">Membrane</keyword>
<dbReference type="Gene3D" id="2.40.50.100">
    <property type="match status" value="1"/>
</dbReference>
<keyword evidence="15" id="KW-1185">Reference proteome</keyword>
<keyword evidence="7 9" id="KW-1133">Transmembrane helix</keyword>
<evidence type="ECO:0000259" key="13">
    <source>
        <dbReference type="Pfam" id="PF26002"/>
    </source>
</evidence>
<feature type="coiled-coil region" evidence="10">
    <location>
        <begin position="163"/>
        <end position="197"/>
    </location>
</feature>
<dbReference type="Pfam" id="PF26002">
    <property type="entry name" value="Beta-barrel_AprE"/>
    <property type="match status" value="1"/>
</dbReference>
<dbReference type="InterPro" id="IPR010129">
    <property type="entry name" value="T1SS_HlyD"/>
</dbReference>
<comment type="caution">
    <text evidence="14">The sequence shown here is derived from an EMBL/GenBank/DDBJ whole genome shotgun (WGS) entry which is preliminary data.</text>
</comment>
<evidence type="ECO:0000256" key="7">
    <source>
        <dbReference type="ARBA" id="ARBA00022989"/>
    </source>
</evidence>
<dbReference type="PANTHER" id="PTHR30386:SF17">
    <property type="entry name" value="ALKALINE PROTEASE SECRETION PROTEIN APRE"/>
    <property type="match status" value="1"/>
</dbReference>
<evidence type="ECO:0000256" key="10">
    <source>
        <dbReference type="SAM" id="Coils"/>
    </source>
</evidence>
<dbReference type="Gene3D" id="2.40.30.170">
    <property type="match status" value="1"/>
</dbReference>
<reference evidence="15" key="1">
    <citation type="journal article" date="2020" name="Microbiol. Resour. Announc.">
        <title>Draft Genome Sequences of Thiorhodococcus mannitoliphagus and Thiorhodococcus minor, Purple Sulfur Photosynthetic Bacteria in the Gammaproteobacterial Family Chromatiaceae.</title>
        <authorList>
            <person name="Aviles F.A."/>
            <person name="Meyer T.E."/>
            <person name="Kyndt J.A."/>
        </authorList>
    </citation>
    <scope>NUCLEOTIDE SEQUENCE [LARGE SCALE GENOMIC DNA]</scope>
    <source>
        <strain evidence="15">DSM 18266</strain>
    </source>
</reference>
<evidence type="ECO:0000259" key="12">
    <source>
        <dbReference type="Pfam" id="PF25994"/>
    </source>
</evidence>
<organism evidence="14 15">
    <name type="scientific">Thiorhodococcus mannitoliphagus</name>
    <dbReference type="NCBI Taxonomy" id="329406"/>
    <lineage>
        <taxon>Bacteria</taxon>
        <taxon>Pseudomonadati</taxon>
        <taxon>Pseudomonadota</taxon>
        <taxon>Gammaproteobacteria</taxon>
        <taxon>Chromatiales</taxon>
        <taxon>Chromatiaceae</taxon>
        <taxon>Thiorhodococcus</taxon>
    </lineage>
</organism>
<proteinExistence type="inferred from homology"/>
<dbReference type="AlphaFoldDB" id="A0A6P1DZ14"/>
<dbReference type="Proteomes" id="UP000471640">
    <property type="component" value="Unassembled WGS sequence"/>
</dbReference>
<feature type="domain" description="AprE-like beta-barrel" evidence="13">
    <location>
        <begin position="335"/>
        <end position="423"/>
    </location>
</feature>
<dbReference type="RefSeq" id="WP_164656899.1">
    <property type="nucleotide sequence ID" value="NZ_JAAIJR010000211.1"/>
</dbReference>
<dbReference type="GO" id="GO:0009306">
    <property type="term" value="P:protein secretion"/>
    <property type="evidence" value="ECO:0007669"/>
    <property type="project" value="InterPro"/>
</dbReference>
<dbReference type="EMBL" id="JAAIJR010000211">
    <property type="protein sequence ID" value="NEX23468.1"/>
    <property type="molecule type" value="Genomic_DNA"/>
</dbReference>
<keyword evidence="5 9" id="KW-0997">Cell inner membrane</keyword>
<evidence type="ECO:0000256" key="8">
    <source>
        <dbReference type="ARBA" id="ARBA00023136"/>
    </source>
</evidence>
<feature type="transmembrane region" description="Helical" evidence="9">
    <location>
        <begin position="28"/>
        <end position="47"/>
    </location>
</feature>
<dbReference type="InterPro" id="IPR006144">
    <property type="entry name" value="Secretion_HlyD_CS"/>
</dbReference>
<dbReference type="InterPro" id="IPR058982">
    <property type="entry name" value="Beta-barrel_AprE"/>
</dbReference>
<reference evidence="14 15" key="2">
    <citation type="submission" date="2020-02" db="EMBL/GenBank/DDBJ databases">
        <title>Genome sequences of Thiorhodococcus mannitoliphagus and Thiorhodococcus minor, purple sulfur photosynthetic bacteria in the gammaproteobacterial family, Chromatiaceae.</title>
        <authorList>
            <person name="Aviles F.A."/>
            <person name="Meyer T.E."/>
            <person name="Kyndt J.A."/>
        </authorList>
    </citation>
    <scope>NUCLEOTIDE SEQUENCE [LARGE SCALE GENOMIC DNA]</scope>
    <source>
        <strain evidence="14 15">DSM 18266</strain>
    </source>
</reference>
<keyword evidence="6 9" id="KW-0812">Transmembrane</keyword>
<evidence type="ECO:0000256" key="4">
    <source>
        <dbReference type="ARBA" id="ARBA00022475"/>
    </source>
</evidence>
<feature type="coiled-coil region" evidence="10">
    <location>
        <begin position="222"/>
        <end position="299"/>
    </location>
</feature>
<evidence type="ECO:0000256" key="2">
    <source>
        <dbReference type="ARBA" id="ARBA00009477"/>
    </source>
</evidence>
<sequence length="446" mass="49606">MDITVTPGQIDSSTERGSLRTSDRPERIAGLFLLLVALGGFIAWALLAPIDGAVVASGVVAVESSRKNVQHLEGGIVSEIFVREGDRVSEGDVLVRLDDTEASAELQVVRGQFLALRAQDARLIAERDDLAEIQFPEELLAAQDDPRIREAITGERRVFEARRTSLTGEQEVLEQRREQLQEQIRGLNALVETKNKRISLYQDEIEGMMTLFDKGLGDKRTLREYERLSAELEGERAQHKSDIAAARIQIGETDIQIAQLKRKFASEVVTELREVETNVADLRERMRALRKTLDRTVVRAPVAGAAVDVSVHTVGGVIRAGDQILDIVPEGESFVIEARVQPIDIDRITPGMEADLRLSAFNARTTPVVSGRVLTVSADRLIDETNKEPYYLARIEVTSDGMADLKGRALQAGMPVEAMIKTGERTFFDYLFRPFTDRLAQAFREE</sequence>
<dbReference type="InterPro" id="IPR058781">
    <property type="entry name" value="HH_AprE-like"/>
</dbReference>
<keyword evidence="10" id="KW-0175">Coiled coil</keyword>
<feature type="compositionally biased region" description="Polar residues" evidence="11">
    <location>
        <begin position="1"/>
        <end position="12"/>
    </location>
</feature>
<evidence type="ECO:0000256" key="1">
    <source>
        <dbReference type="ARBA" id="ARBA00004377"/>
    </source>
</evidence>